<evidence type="ECO:0000256" key="17">
    <source>
        <dbReference type="ARBA" id="ARBA00048679"/>
    </source>
</evidence>
<dbReference type="FunFam" id="1.10.510.10:FF:000571">
    <property type="entry name" value="Maternal embryonic leucine zipper kinase"/>
    <property type="match status" value="1"/>
</dbReference>
<keyword evidence="4" id="KW-0217">Developmental protein</keyword>
<dbReference type="AlphaFoldDB" id="H2ZYE7"/>
<evidence type="ECO:0000256" key="1">
    <source>
        <dbReference type="ARBA" id="ARBA00001946"/>
    </source>
</evidence>
<evidence type="ECO:0000256" key="2">
    <source>
        <dbReference type="ARBA" id="ARBA00006692"/>
    </source>
</evidence>
<keyword evidence="10" id="KW-0418">Kinase</keyword>
<dbReference type="EC" id="2.7.11.1" evidence="3"/>
<comment type="catalytic activity">
    <reaction evidence="16">
        <text>L-threonyl-[protein] + ATP = O-phospho-L-threonyl-[protein] + ADP + H(+)</text>
        <dbReference type="Rhea" id="RHEA:46608"/>
        <dbReference type="Rhea" id="RHEA-COMP:11060"/>
        <dbReference type="Rhea" id="RHEA-COMP:11605"/>
        <dbReference type="ChEBI" id="CHEBI:15378"/>
        <dbReference type="ChEBI" id="CHEBI:30013"/>
        <dbReference type="ChEBI" id="CHEBI:30616"/>
        <dbReference type="ChEBI" id="CHEBI:61977"/>
        <dbReference type="ChEBI" id="CHEBI:456216"/>
        <dbReference type="EC" id="2.7.11.1"/>
    </reaction>
</comment>
<keyword evidence="15" id="KW-0744">Spermatogenesis</keyword>
<sequence>PNMDLTKYGYDLGKVISKGAYSVVRTAYSPKLGKSVAIKIIDKFDCSADYIRKFLPREFRILTQCSHLNIVKAYEILESQHGYCFIVMEEAKLDLFELVDSKGHLPEKKAKQIFHQIIEGLKHCHKKGIAHKDLKCENVLITSDGTPKLSDFGFATSINGRGKNKCSTFCGSLAYVAPEILAGLRYDAFWEPGVMLYLLLTGYMPFNDSDLTQLCQAHQQPVVFPPNPAISNSCEQLIKQMLNRNPQERLNIDQVLKHEWFQEQ</sequence>
<dbReference type="GO" id="GO:0000226">
    <property type="term" value="P:microtubule cytoskeleton organization"/>
    <property type="evidence" value="ECO:0007669"/>
    <property type="project" value="TreeGrafter"/>
</dbReference>
<reference evidence="20" key="1">
    <citation type="submission" date="2011-08" db="EMBL/GenBank/DDBJ databases">
        <title>The draft genome of Latimeria chalumnae.</title>
        <authorList>
            <person name="Di Palma F."/>
            <person name="Alfoldi J."/>
            <person name="Johnson J."/>
            <person name="Berlin A."/>
            <person name="Gnerre S."/>
            <person name="Jaffe D."/>
            <person name="MacCallum I."/>
            <person name="Young S."/>
            <person name="Walker B.J."/>
            <person name="Lander E."/>
            <person name="Lindblad-Toh K."/>
        </authorList>
    </citation>
    <scope>NUCLEOTIDE SEQUENCE [LARGE SCALE GENOMIC DNA]</scope>
    <source>
        <strain evidence="20">Wild caught</strain>
    </source>
</reference>
<name>H2ZYE7_LATCH</name>
<dbReference type="InterPro" id="IPR008271">
    <property type="entry name" value="Ser/Thr_kinase_AS"/>
</dbReference>
<dbReference type="SMART" id="SM00220">
    <property type="entry name" value="S_TKc"/>
    <property type="match status" value="1"/>
</dbReference>
<proteinExistence type="inferred from homology"/>
<feature type="domain" description="Protein kinase" evidence="18">
    <location>
        <begin position="10"/>
        <end position="261"/>
    </location>
</feature>
<evidence type="ECO:0000256" key="10">
    <source>
        <dbReference type="ARBA" id="ARBA00022777"/>
    </source>
</evidence>
<keyword evidence="8" id="KW-0479">Metal-binding</keyword>
<dbReference type="GO" id="GO:0035556">
    <property type="term" value="P:intracellular signal transduction"/>
    <property type="evidence" value="ECO:0007669"/>
    <property type="project" value="TreeGrafter"/>
</dbReference>
<keyword evidence="5" id="KW-0723">Serine/threonine-protein kinase</keyword>
<dbReference type="InterPro" id="IPR000719">
    <property type="entry name" value="Prot_kinase_dom"/>
</dbReference>
<dbReference type="GO" id="GO:0005524">
    <property type="term" value="F:ATP binding"/>
    <property type="evidence" value="ECO:0007669"/>
    <property type="project" value="UniProtKB-KW"/>
</dbReference>
<organism evidence="19 20">
    <name type="scientific">Latimeria chalumnae</name>
    <name type="common">Coelacanth</name>
    <dbReference type="NCBI Taxonomy" id="7897"/>
    <lineage>
        <taxon>Eukaryota</taxon>
        <taxon>Metazoa</taxon>
        <taxon>Chordata</taxon>
        <taxon>Craniata</taxon>
        <taxon>Vertebrata</taxon>
        <taxon>Euteleostomi</taxon>
        <taxon>Coelacanthiformes</taxon>
        <taxon>Coelacanthidae</taxon>
        <taxon>Latimeria</taxon>
    </lineage>
</organism>
<dbReference type="OMA" id="NFVQKCQ"/>
<dbReference type="PIRSF" id="PIRSF000654">
    <property type="entry name" value="Integrin-linked_kinase"/>
    <property type="match status" value="1"/>
</dbReference>
<evidence type="ECO:0000313" key="19">
    <source>
        <dbReference type="Ensembl" id="ENSLACP00000002418.1"/>
    </source>
</evidence>
<evidence type="ECO:0000256" key="5">
    <source>
        <dbReference type="ARBA" id="ARBA00022527"/>
    </source>
</evidence>
<evidence type="ECO:0000256" key="9">
    <source>
        <dbReference type="ARBA" id="ARBA00022741"/>
    </source>
</evidence>
<evidence type="ECO:0000256" key="4">
    <source>
        <dbReference type="ARBA" id="ARBA00022473"/>
    </source>
</evidence>
<keyword evidence="11" id="KW-0221">Differentiation</keyword>
<dbReference type="InParanoid" id="H2ZYE7"/>
<dbReference type="PROSITE" id="PS50011">
    <property type="entry name" value="PROTEIN_KINASE_DOM"/>
    <property type="match status" value="1"/>
</dbReference>
<dbReference type="Pfam" id="PF00069">
    <property type="entry name" value="Pkinase"/>
    <property type="match status" value="1"/>
</dbReference>
<keyword evidence="9" id="KW-0547">Nucleotide-binding</keyword>
<reference evidence="19" key="2">
    <citation type="submission" date="2025-08" db="UniProtKB">
        <authorList>
            <consortium name="Ensembl"/>
        </authorList>
    </citation>
    <scope>IDENTIFICATION</scope>
</reference>
<dbReference type="GO" id="GO:0050321">
    <property type="term" value="F:tau-protein kinase activity"/>
    <property type="evidence" value="ECO:0007669"/>
    <property type="project" value="TreeGrafter"/>
</dbReference>
<keyword evidence="6" id="KW-0597">Phosphoprotein</keyword>
<dbReference type="SUPFAM" id="SSF56112">
    <property type="entry name" value="Protein kinase-like (PK-like)"/>
    <property type="match status" value="1"/>
</dbReference>
<evidence type="ECO:0000256" key="3">
    <source>
        <dbReference type="ARBA" id="ARBA00012513"/>
    </source>
</evidence>
<evidence type="ECO:0000256" key="14">
    <source>
        <dbReference type="ARBA" id="ARBA00022843"/>
    </source>
</evidence>
<evidence type="ECO:0000259" key="18">
    <source>
        <dbReference type="PROSITE" id="PS50011"/>
    </source>
</evidence>
<evidence type="ECO:0000256" key="16">
    <source>
        <dbReference type="ARBA" id="ARBA00047899"/>
    </source>
</evidence>
<dbReference type="PANTHER" id="PTHR24346">
    <property type="entry name" value="MAP/MICROTUBULE AFFINITY-REGULATING KINASE"/>
    <property type="match status" value="1"/>
</dbReference>
<evidence type="ECO:0000313" key="20">
    <source>
        <dbReference type="Proteomes" id="UP000008672"/>
    </source>
</evidence>
<dbReference type="GeneTree" id="ENSGT00940000164769"/>
<dbReference type="GO" id="GO:0005737">
    <property type="term" value="C:cytoplasm"/>
    <property type="evidence" value="ECO:0007669"/>
    <property type="project" value="TreeGrafter"/>
</dbReference>
<comment type="catalytic activity">
    <reaction evidence="17">
        <text>L-seryl-[protein] + ATP = O-phospho-L-seryl-[protein] + ADP + H(+)</text>
        <dbReference type="Rhea" id="RHEA:17989"/>
        <dbReference type="Rhea" id="RHEA-COMP:9863"/>
        <dbReference type="Rhea" id="RHEA-COMP:11604"/>
        <dbReference type="ChEBI" id="CHEBI:15378"/>
        <dbReference type="ChEBI" id="CHEBI:29999"/>
        <dbReference type="ChEBI" id="CHEBI:30616"/>
        <dbReference type="ChEBI" id="CHEBI:83421"/>
        <dbReference type="ChEBI" id="CHEBI:456216"/>
        <dbReference type="EC" id="2.7.11.1"/>
    </reaction>
</comment>
<evidence type="ECO:0000256" key="8">
    <source>
        <dbReference type="ARBA" id="ARBA00022723"/>
    </source>
</evidence>
<dbReference type="Ensembl" id="ENSLACT00000002438.1">
    <property type="protein sequence ID" value="ENSLACP00000002418.1"/>
    <property type="gene ID" value="ENSLACG00000002160.1"/>
</dbReference>
<dbReference type="InterPro" id="IPR011009">
    <property type="entry name" value="Kinase-like_dom_sf"/>
</dbReference>
<keyword evidence="14" id="KW-0832">Ubl conjugation</keyword>
<dbReference type="EMBL" id="AFYH01256917">
    <property type="status" value="NOT_ANNOTATED_CDS"/>
    <property type="molecule type" value="Genomic_DNA"/>
</dbReference>
<dbReference type="eggNOG" id="KOG0583">
    <property type="taxonomic scope" value="Eukaryota"/>
</dbReference>
<evidence type="ECO:0000256" key="13">
    <source>
        <dbReference type="ARBA" id="ARBA00022842"/>
    </source>
</evidence>
<dbReference type="HOGENOM" id="CLU_000288_63_0_1"/>
<keyword evidence="20" id="KW-1185">Reference proteome</keyword>
<dbReference type="GO" id="GO:0030154">
    <property type="term" value="P:cell differentiation"/>
    <property type="evidence" value="ECO:0007669"/>
    <property type="project" value="UniProtKB-KW"/>
</dbReference>
<evidence type="ECO:0000256" key="7">
    <source>
        <dbReference type="ARBA" id="ARBA00022679"/>
    </source>
</evidence>
<dbReference type="PROSITE" id="PS00108">
    <property type="entry name" value="PROTEIN_KINASE_ST"/>
    <property type="match status" value="1"/>
</dbReference>
<dbReference type="PANTHER" id="PTHR24346:SF102">
    <property type="entry name" value="TESTIS-SPECIFIC SERINE_THREONINE-PROTEIN KINASE 1"/>
    <property type="match status" value="1"/>
</dbReference>
<evidence type="ECO:0000256" key="12">
    <source>
        <dbReference type="ARBA" id="ARBA00022840"/>
    </source>
</evidence>
<keyword evidence="7" id="KW-0808">Transferase</keyword>
<comment type="similarity">
    <text evidence="2">Belongs to the protein kinase superfamily. CAMK Ser/Thr protein kinase family.</text>
</comment>
<keyword evidence="13" id="KW-0460">Magnesium</keyword>
<dbReference type="Proteomes" id="UP000008672">
    <property type="component" value="Unassembled WGS sequence"/>
</dbReference>
<dbReference type="Gene3D" id="1.10.510.10">
    <property type="entry name" value="Transferase(Phosphotransferase) domain 1"/>
    <property type="match status" value="1"/>
</dbReference>
<reference evidence="19" key="3">
    <citation type="submission" date="2025-09" db="UniProtKB">
        <authorList>
            <consortium name="Ensembl"/>
        </authorList>
    </citation>
    <scope>IDENTIFICATION</scope>
</reference>
<evidence type="ECO:0000256" key="11">
    <source>
        <dbReference type="ARBA" id="ARBA00022782"/>
    </source>
</evidence>
<dbReference type="STRING" id="7897.ENSLACP00000002418"/>
<evidence type="ECO:0000256" key="6">
    <source>
        <dbReference type="ARBA" id="ARBA00022553"/>
    </source>
</evidence>
<comment type="cofactor">
    <cofactor evidence="1">
        <name>Mg(2+)</name>
        <dbReference type="ChEBI" id="CHEBI:18420"/>
    </cofactor>
</comment>
<evidence type="ECO:0000256" key="15">
    <source>
        <dbReference type="ARBA" id="ARBA00022871"/>
    </source>
</evidence>
<accession>H2ZYE7</accession>
<dbReference type="GO" id="GO:0007283">
    <property type="term" value="P:spermatogenesis"/>
    <property type="evidence" value="ECO:0007669"/>
    <property type="project" value="UniProtKB-KW"/>
</dbReference>
<protein>
    <recommendedName>
        <fullName evidence="3">non-specific serine/threonine protein kinase</fullName>
        <ecNumber evidence="3">2.7.11.1</ecNumber>
    </recommendedName>
</protein>
<dbReference type="GO" id="GO:0000287">
    <property type="term" value="F:magnesium ion binding"/>
    <property type="evidence" value="ECO:0007669"/>
    <property type="project" value="UniProtKB-ARBA"/>
</dbReference>
<keyword evidence="12" id="KW-0067">ATP-binding</keyword>